<dbReference type="Proteomes" id="UP000001574">
    <property type="component" value="Chromosome"/>
</dbReference>
<dbReference type="Pfam" id="PF22691">
    <property type="entry name" value="Thiolase_C_1"/>
    <property type="match status" value="1"/>
</dbReference>
<gene>
    <name evidence="2" type="ordered locus">MAV_0477</name>
</gene>
<reference evidence="2 3" key="1">
    <citation type="submission" date="2006-10" db="EMBL/GenBank/DDBJ databases">
        <authorList>
            <person name="Fleischmann R.D."/>
            <person name="Dodson R.J."/>
            <person name="Haft D.H."/>
            <person name="Merkel J.S."/>
            <person name="Nelson W.C."/>
            <person name="Fraser C.M."/>
        </authorList>
    </citation>
    <scope>NUCLEOTIDE SEQUENCE [LARGE SCALE GENOMIC DNA]</scope>
    <source>
        <strain evidence="2 3">104</strain>
    </source>
</reference>
<sequence length="397" mass="42033">MISLRNQAAIVGIGHVPFGRRGELAEKGHLRLAVEAITLACEDAGITGKDVDGYSSYYTEVEPAELVSAFGAQRLRYTAQTWGGGGASMCGAFQNAALGVTTGQADYVVVHKVATMAGTARYGQAFGQMGQGVNAIGGPFAFSVPYGLQSPGQMFALAARRHMHLYGTTSEQFAHVAINARTMAANNPAARFREPITVADHQASPMIADPLRRLDFCMESDYGCAVVIASADRARDLRQKPAYIAAAAVGAPYRYGNALMSFYNQPDEDFASSGHRTVADELYRHSGLTLQDMHAAMLYDHFTAMMIMALEDFGFCKKGEGGPYVADGNLALGGPLPVNTHGGNLAEAYTHGMTHVMEAVRQIRGSAINQIPSATNILVVGGAGPSPTSGMILTGSR</sequence>
<accession>A0A0H2ZYH8</accession>
<protein>
    <submittedName>
        <fullName evidence="2">Lipid-transfer protein</fullName>
    </submittedName>
</protein>
<evidence type="ECO:0000259" key="1">
    <source>
        <dbReference type="Pfam" id="PF22691"/>
    </source>
</evidence>
<dbReference type="SUPFAM" id="SSF53901">
    <property type="entry name" value="Thiolase-like"/>
    <property type="match status" value="2"/>
</dbReference>
<dbReference type="InterPro" id="IPR016039">
    <property type="entry name" value="Thiolase-like"/>
</dbReference>
<dbReference type="AlphaFoldDB" id="A0A0H2ZYH8"/>
<feature type="domain" description="Thiolase C-terminal" evidence="1">
    <location>
        <begin position="267"/>
        <end position="385"/>
    </location>
</feature>
<dbReference type="PANTHER" id="PTHR42870:SF1">
    <property type="entry name" value="NON-SPECIFIC LIPID-TRANSFER PROTEIN-LIKE 2"/>
    <property type="match status" value="1"/>
</dbReference>
<name>A0A0H2ZYH8_MYCA1</name>
<evidence type="ECO:0000313" key="2">
    <source>
        <dbReference type="EMBL" id="ABK67749.1"/>
    </source>
</evidence>
<dbReference type="GO" id="GO:0016747">
    <property type="term" value="F:acyltransferase activity, transferring groups other than amino-acyl groups"/>
    <property type="evidence" value="ECO:0007669"/>
    <property type="project" value="InterPro"/>
</dbReference>
<dbReference type="InterPro" id="IPR002155">
    <property type="entry name" value="Thiolase"/>
</dbReference>
<evidence type="ECO:0000313" key="3">
    <source>
        <dbReference type="Proteomes" id="UP000001574"/>
    </source>
</evidence>
<dbReference type="Gene3D" id="3.40.47.10">
    <property type="match status" value="1"/>
</dbReference>
<dbReference type="CDD" id="cd00829">
    <property type="entry name" value="SCP-x_thiolase"/>
    <property type="match status" value="1"/>
</dbReference>
<dbReference type="EMBL" id="CP000479">
    <property type="protein sequence ID" value="ABK67749.1"/>
    <property type="molecule type" value="Genomic_DNA"/>
</dbReference>
<dbReference type="RefSeq" id="WP_011723579.1">
    <property type="nucleotide sequence ID" value="NC_008595.1"/>
</dbReference>
<dbReference type="KEGG" id="mav:MAV_0477"/>
<dbReference type="PIRSF" id="PIRSF000429">
    <property type="entry name" value="Ac-CoA_Ac_transf"/>
    <property type="match status" value="1"/>
</dbReference>
<dbReference type="InterPro" id="IPR055140">
    <property type="entry name" value="Thiolase_C_2"/>
</dbReference>
<proteinExistence type="predicted"/>
<organism evidence="2 3">
    <name type="scientific">Mycobacterium avium (strain 104)</name>
    <dbReference type="NCBI Taxonomy" id="243243"/>
    <lineage>
        <taxon>Bacteria</taxon>
        <taxon>Bacillati</taxon>
        <taxon>Actinomycetota</taxon>
        <taxon>Actinomycetes</taxon>
        <taxon>Mycobacteriales</taxon>
        <taxon>Mycobacteriaceae</taxon>
        <taxon>Mycobacterium</taxon>
        <taxon>Mycobacterium avium complex (MAC)</taxon>
    </lineage>
</organism>
<dbReference type="HOGENOM" id="CLU_035425_2_0_11"/>
<dbReference type="PANTHER" id="PTHR42870">
    <property type="entry name" value="ACETYL-COA C-ACETYLTRANSFERASE"/>
    <property type="match status" value="1"/>
</dbReference>